<accession>A0ABR4AUG1</accession>
<evidence type="ECO:0000256" key="1">
    <source>
        <dbReference type="SAM" id="SignalP"/>
    </source>
</evidence>
<proteinExistence type="predicted"/>
<name>A0ABR4AUG1_9LECA</name>
<feature type="signal peptide" evidence="1">
    <location>
        <begin position="1"/>
        <end position="18"/>
    </location>
</feature>
<sequence>MKFTSATALSILISSTIAIPTPRRTQKNTLVARQKNFNWIQSANDGQSANTDMLFATFPVPNCQGNAHETVTHVEYGPYHAYPSNATKGSIQSLFLSRRLQNDEQLDFFASSGTDANPLPAHNDAVPPECQYFLYSLPIATPNGCWNIGEVSPCWRLWLNPAYCSGGPDC</sequence>
<evidence type="ECO:0000313" key="2">
    <source>
        <dbReference type="EMBL" id="KAL2048441.1"/>
    </source>
</evidence>
<keyword evidence="3" id="KW-1185">Reference proteome</keyword>
<gene>
    <name evidence="2" type="ORF">N7G274_000353</name>
</gene>
<keyword evidence="1" id="KW-0732">Signal</keyword>
<dbReference type="EMBL" id="JBEFKJ010000001">
    <property type="protein sequence ID" value="KAL2048441.1"/>
    <property type="molecule type" value="Genomic_DNA"/>
</dbReference>
<evidence type="ECO:0000313" key="3">
    <source>
        <dbReference type="Proteomes" id="UP001590950"/>
    </source>
</evidence>
<reference evidence="2 3" key="1">
    <citation type="submission" date="2024-09" db="EMBL/GenBank/DDBJ databases">
        <title>Rethinking Asexuality: The Enigmatic Case of Functional Sexual Genes in Lepraria (Stereocaulaceae).</title>
        <authorList>
            <person name="Doellman M."/>
            <person name="Sun Y."/>
            <person name="Barcenas-Pena A."/>
            <person name="Lumbsch H.T."/>
            <person name="Grewe F."/>
        </authorList>
    </citation>
    <scope>NUCLEOTIDE SEQUENCE [LARGE SCALE GENOMIC DNA]</scope>
    <source>
        <strain evidence="2 3">Mercado 3170</strain>
    </source>
</reference>
<protein>
    <submittedName>
        <fullName evidence="2">Uncharacterized protein</fullName>
    </submittedName>
</protein>
<feature type="chain" id="PRO_5046460650" evidence="1">
    <location>
        <begin position="19"/>
        <end position="170"/>
    </location>
</feature>
<comment type="caution">
    <text evidence="2">The sequence shown here is derived from an EMBL/GenBank/DDBJ whole genome shotgun (WGS) entry which is preliminary data.</text>
</comment>
<organism evidence="2 3">
    <name type="scientific">Stereocaulon virgatum</name>
    <dbReference type="NCBI Taxonomy" id="373712"/>
    <lineage>
        <taxon>Eukaryota</taxon>
        <taxon>Fungi</taxon>
        <taxon>Dikarya</taxon>
        <taxon>Ascomycota</taxon>
        <taxon>Pezizomycotina</taxon>
        <taxon>Lecanoromycetes</taxon>
        <taxon>OSLEUM clade</taxon>
        <taxon>Lecanoromycetidae</taxon>
        <taxon>Lecanorales</taxon>
        <taxon>Lecanorineae</taxon>
        <taxon>Stereocaulaceae</taxon>
        <taxon>Stereocaulon</taxon>
    </lineage>
</organism>
<dbReference type="Proteomes" id="UP001590950">
    <property type="component" value="Unassembled WGS sequence"/>
</dbReference>